<dbReference type="InterPro" id="IPR055420">
    <property type="entry name" value="IgD3_Trs65"/>
</dbReference>
<feature type="region of interest" description="Disordered" evidence="1">
    <location>
        <begin position="342"/>
        <end position="361"/>
    </location>
</feature>
<evidence type="ECO:0000313" key="8">
    <source>
        <dbReference type="Proteomes" id="UP000249293"/>
    </source>
</evidence>
<evidence type="ECO:0000313" key="5">
    <source>
        <dbReference type="EMBL" id="OUT20376.1"/>
    </source>
</evidence>
<dbReference type="STRING" id="4909.A0A099P5M4"/>
<reference evidence="4" key="2">
    <citation type="submission" date="2014-08" db="EMBL/GenBank/DDBJ databases">
        <title>Exploiting Issatchenkia orientalis SD108 for Succinic Acid Production.</title>
        <authorList>
            <person name="Xiao H."/>
            <person name="Shao Z."/>
            <person name="Jiang Y."/>
            <person name="Dole S."/>
            <person name="Zhao H."/>
        </authorList>
    </citation>
    <scope>NUCLEOTIDE SEQUENCE [LARGE SCALE GENOMIC DNA]</scope>
    <source>
        <strain evidence="4">SD108</strain>
    </source>
</reference>
<reference evidence="3 8" key="4">
    <citation type="submission" date="2018-06" db="EMBL/GenBank/DDBJ databases">
        <title>Population genomics shows no distinction between pathogenic Candida krusei and environmental Pichia kudriavzevii: One species, four names.</title>
        <authorList>
            <person name="Douglass A.P."/>
            <person name="Offei B."/>
            <person name="Braun-Galleani S."/>
            <person name="Coughlan A.Y."/>
            <person name="Martos A."/>
            <person name="Ortiz-Merino R.A."/>
            <person name="Byrne K.P."/>
            <person name="Wolfe K.H."/>
        </authorList>
    </citation>
    <scope>NUCLEOTIDE SEQUENCE [LARGE SCALE GENOMIC DNA]</scope>
    <source>
        <strain evidence="3 8">CBS573</strain>
    </source>
</reference>
<evidence type="ECO:0000313" key="7">
    <source>
        <dbReference type="Proteomes" id="UP000195871"/>
    </source>
</evidence>
<evidence type="ECO:0000313" key="3">
    <source>
        <dbReference type="EMBL" id="AWU75902.1"/>
    </source>
</evidence>
<accession>A0A099P5M4</accession>
<dbReference type="EMBL" id="CP028774">
    <property type="protein sequence ID" value="AWU75902.1"/>
    <property type="molecule type" value="Genomic_DNA"/>
</dbReference>
<dbReference type="EMBL" id="JQFK01000010">
    <property type="protein sequence ID" value="KGK39321.1"/>
    <property type="molecule type" value="Genomic_DNA"/>
</dbReference>
<keyword evidence="8" id="KW-1185">Reference proteome</keyword>
<dbReference type="GO" id="GO:0006891">
    <property type="term" value="P:intra-Golgi vesicle-mediated transport"/>
    <property type="evidence" value="ECO:0007669"/>
    <property type="project" value="InterPro"/>
</dbReference>
<feature type="compositionally biased region" description="Polar residues" evidence="1">
    <location>
        <begin position="342"/>
        <end position="356"/>
    </location>
</feature>
<proteinExistence type="predicted"/>
<dbReference type="AlphaFoldDB" id="A0A099P5M4"/>
<feature type="domain" description="Trafficking protein particle complex II-specific subunit 65 IgD3" evidence="2">
    <location>
        <begin position="388"/>
        <end position="536"/>
    </location>
</feature>
<dbReference type="KEGG" id="pkz:C5L36_0B11363"/>
<evidence type="ECO:0000313" key="6">
    <source>
        <dbReference type="Proteomes" id="UP000029867"/>
    </source>
</evidence>
<dbReference type="InterPro" id="IPR024662">
    <property type="entry name" value="Trs65"/>
</dbReference>
<reference evidence="6" key="1">
    <citation type="journal article" date="2014" name="Microb. Cell Fact.">
        <title>Exploiting Issatchenkia orientalis SD108 for succinic acid production.</title>
        <authorList>
            <person name="Xiao H."/>
            <person name="Shao Z."/>
            <person name="Jiang Y."/>
            <person name="Dole S."/>
            <person name="Zhao H."/>
        </authorList>
    </citation>
    <scope>NUCLEOTIDE SEQUENCE [LARGE SCALE GENOMIC DNA]</scope>
    <source>
        <strain evidence="6">SD108</strain>
    </source>
</reference>
<evidence type="ECO:0000313" key="4">
    <source>
        <dbReference type="EMBL" id="KGK39321.1"/>
    </source>
</evidence>
<protein>
    <recommendedName>
        <fullName evidence="2">Trafficking protein particle complex II-specific subunit 65 IgD3 domain-containing protein</fullName>
    </recommendedName>
</protein>
<dbReference type="PANTHER" id="PTHR28159:SF1">
    <property type="entry name" value="TRAFFICKING PROTEIN PARTICLE COMPLEX II-SPECIFIC SUBUNIT 65"/>
    <property type="match status" value="1"/>
</dbReference>
<evidence type="ECO:0000256" key="1">
    <source>
        <dbReference type="SAM" id="MobiDB-lite"/>
    </source>
</evidence>
<dbReference type="VEuPathDB" id="FungiDB:C5L36_0B11363"/>
<dbReference type="HOGENOM" id="CLU_507207_0_0_1"/>
<dbReference type="Proteomes" id="UP000249293">
    <property type="component" value="Chromosome 2"/>
</dbReference>
<organism evidence="4 6">
    <name type="scientific">Pichia kudriavzevii</name>
    <name type="common">Yeast</name>
    <name type="synonym">Issatchenkia orientalis</name>
    <dbReference type="NCBI Taxonomy" id="4909"/>
    <lineage>
        <taxon>Eukaryota</taxon>
        <taxon>Fungi</taxon>
        <taxon>Dikarya</taxon>
        <taxon>Ascomycota</taxon>
        <taxon>Saccharomycotina</taxon>
        <taxon>Pichiomycetes</taxon>
        <taxon>Pichiales</taxon>
        <taxon>Pichiaceae</taxon>
        <taxon>Pichia</taxon>
    </lineage>
</organism>
<dbReference type="Pfam" id="PF12735">
    <property type="entry name" value="IgD3_Trs65"/>
    <property type="match status" value="1"/>
</dbReference>
<dbReference type="GeneID" id="40383667"/>
<reference evidence="5 7" key="3">
    <citation type="submission" date="2017-05" db="EMBL/GenBank/DDBJ databases">
        <title>The Genome Sequence of Candida krusei Ckrusei653.</title>
        <authorList>
            <person name="Cuomo C."/>
            <person name="Forche A."/>
            <person name="Young S."/>
            <person name="Abouelleil A."/>
            <person name="Cao P."/>
            <person name="Chapman S."/>
            <person name="Cusick C."/>
            <person name="Shea T."/>
            <person name="Nusbaum C."/>
            <person name="Birren B."/>
        </authorList>
    </citation>
    <scope>NUCLEOTIDE SEQUENCE [LARGE SCALE GENOMIC DNA]</scope>
    <source>
        <strain evidence="5 7">Ckrusei653</strain>
    </source>
</reference>
<dbReference type="PANTHER" id="PTHR28159">
    <property type="entry name" value="TRAFFICKING PROTEIN PARTICLE COMPLEX II-SPECIFIC SUBUNIT 65"/>
    <property type="match status" value="1"/>
</dbReference>
<name>A0A099P5M4_PICKU</name>
<dbReference type="EMBL" id="NHMM01000008">
    <property type="protein sequence ID" value="OUT20376.1"/>
    <property type="molecule type" value="Genomic_DNA"/>
</dbReference>
<dbReference type="Proteomes" id="UP000029867">
    <property type="component" value="Unassembled WGS sequence"/>
</dbReference>
<dbReference type="RefSeq" id="XP_029321379.1">
    <property type="nucleotide sequence ID" value="XM_029465520.1"/>
</dbReference>
<dbReference type="GO" id="GO:0005802">
    <property type="term" value="C:trans-Golgi network"/>
    <property type="evidence" value="ECO:0007669"/>
    <property type="project" value="TreeGrafter"/>
</dbReference>
<evidence type="ECO:0000259" key="2">
    <source>
        <dbReference type="Pfam" id="PF12735"/>
    </source>
</evidence>
<sequence>MSNCLRIHVLEEPINSLLEECKSKNDSRTLLRHLEHQLQQSQKDHAFFDEKVFVCVIADFGVSADDHVSIDIQYTSEKYQTQDQPAKRVGQKVCTILGNPDYNINGISVWKYEFSITPGRNYDIVTLTAKYIENTDKAVRKFNEFHEVNLVQIEDAEFYTGPTTDLHAQLDEQENHSLISSHSLRIYSLYKMSLKSFKTEKTIAWLDLSASKAVKESQTSILINSIDIDSSSCEVESCTQIEFPLRLTSELLLTAAYHVLYDDESSVKPLIVTIDALVDGRKQIITQWSSNIDLSNNNLPLTNSNSSGNLQGKKIHSPKLLPPAKLSKLRSYNHLVNSQNTLKVSPSRQSPNMSISTGTTGMGGKRYSSMTLKSGSNLSLSQLWNGNTTQSFQRGLVIAVSGPTRVKLGEKFSWKIQLLNKSQAGMDLILYVQSSIKKEYEKTIPPIPIQSGNKMDTVPLFSNGQLIRNFYQKFNTAGLVSLTNNLRVTLQHGNLYECELELMSVERGMFNIYDFKVLDIASGDIFECNRLLDVMVV</sequence>
<dbReference type="OrthoDB" id="5345392at2759"/>
<dbReference type="GO" id="GO:1990071">
    <property type="term" value="C:TRAPPII protein complex"/>
    <property type="evidence" value="ECO:0007669"/>
    <property type="project" value="InterPro"/>
</dbReference>
<dbReference type="Proteomes" id="UP000195871">
    <property type="component" value="Unassembled WGS sequence"/>
</dbReference>
<gene>
    <name evidence="3" type="ORF">C5L36_0B11363</name>
    <name evidence="5" type="ORF">CAS74_004624</name>
    <name evidence="4" type="ORF">JL09_g1561</name>
</gene>